<dbReference type="InterPro" id="IPR036397">
    <property type="entry name" value="RNaseH_sf"/>
</dbReference>
<dbReference type="SMART" id="SM00482">
    <property type="entry name" value="POLAc"/>
    <property type="match status" value="1"/>
</dbReference>
<dbReference type="Proteomes" id="UP000184082">
    <property type="component" value="Unassembled WGS sequence"/>
</dbReference>
<dbReference type="SMART" id="SM00475">
    <property type="entry name" value="53EXOc"/>
    <property type="match status" value="1"/>
</dbReference>
<dbReference type="InterPro" id="IPR018320">
    <property type="entry name" value="DNA_polymerase_1"/>
</dbReference>
<dbReference type="GO" id="GO:0003677">
    <property type="term" value="F:DNA binding"/>
    <property type="evidence" value="ECO:0007669"/>
    <property type="project" value="UniProtKB-UniRule"/>
</dbReference>
<organism evidence="20 21">
    <name type="scientific">Caminicella sporogenes DSM 14501</name>
    <dbReference type="NCBI Taxonomy" id="1121266"/>
    <lineage>
        <taxon>Bacteria</taxon>
        <taxon>Bacillati</taxon>
        <taxon>Bacillota</taxon>
        <taxon>Clostridia</taxon>
        <taxon>Peptostreptococcales</taxon>
        <taxon>Caminicellaceae</taxon>
        <taxon>Caminicella</taxon>
    </lineage>
</organism>
<evidence type="ECO:0000313" key="21">
    <source>
        <dbReference type="Proteomes" id="UP000184082"/>
    </source>
</evidence>
<dbReference type="InterPro" id="IPR036279">
    <property type="entry name" value="5-3_exonuclease_C_sf"/>
</dbReference>
<dbReference type="SUPFAM" id="SSF88723">
    <property type="entry name" value="PIN domain-like"/>
    <property type="match status" value="1"/>
</dbReference>
<evidence type="ECO:0000259" key="17">
    <source>
        <dbReference type="SMART" id="SM00474"/>
    </source>
</evidence>
<evidence type="ECO:0000259" key="19">
    <source>
        <dbReference type="SMART" id="SM00482"/>
    </source>
</evidence>
<dbReference type="SUPFAM" id="SSF47807">
    <property type="entry name" value="5' to 3' exonuclease, C-terminal subdomain"/>
    <property type="match status" value="1"/>
</dbReference>
<dbReference type="CDD" id="cd09898">
    <property type="entry name" value="H3TH_53EXO"/>
    <property type="match status" value="1"/>
</dbReference>
<dbReference type="InterPro" id="IPR020045">
    <property type="entry name" value="DNA_polI_H3TH"/>
</dbReference>
<dbReference type="STRING" id="1121266.SAMN02745883_00399"/>
<evidence type="ECO:0000256" key="16">
    <source>
        <dbReference type="RuleBase" id="RU004460"/>
    </source>
</evidence>
<evidence type="ECO:0000256" key="6">
    <source>
        <dbReference type="ARBA" id="ARBA00022705"/>
    </source>
</evidence>
<dbReference type="FunFam" id="3.40.50.1010:FF:000001">
    <property type="entry name" value="DNA polymerase I"/>
    <property type="match status" value="1"/>
</dbReference>
<dbReference type="GO" id="GO:0008408">
    <property type="term" value="F:3'-5' exonuclease activity"/>
    <property type="evidence" value="ECO:0007669"/>
    <property type="project" value="InterPro"/>
</dbReference>
<feature type="domain" description="3'-5' exonuclease" evidence="17">
    <location>
        <begin position="308"/>
        <end position="485"/>
    </location>
</feature>
<dbReference type="PRINTS" id="PR00868">
    <property type="entry name" value="DNAPOLI"/>
</dbReference>
<sequence length="895" mass="103061">MSKRLVIIDGNSLINRAFYALPELTNREGIHTNGVYGFLNMLHKILEEYKPDYLSVAFDLKAPTFRHIEFNDYKAQRKKMPNELAEQIPILKEILDAYKIHRTELKGFEADDLIGTIAKYFEIENFEVIIVTGDRDALQLVSENIKVLITKKGITNLEVYDIEKVKEKYGIIPKQIVDFKGLVGDKSDNIPGVPGIGEKTASKLLNQFMTVEEIIENIESIKSKSIREKIGKNVDKALLSKRLATIKTDVPIELDVDEFKVVEPDYEKLLKLFKQYDFNTLIKKVIPQKSMDNSKIERELEKFKDVKVKIIDTLDSLDNLISGIVENKKIALKIYKEEENIRTDNIIGISLAVGKKDIYYIDLRKNAKLLDELFKIFEDENIKKIGHGLKNEILALLRYGITLKGIEFDSFIAAYLLAPSKTEYDIANLASEYLGINMKSQEELLGKGKKAKKFVDLNIDELAEYGKNYCMTVMEVEDKLLKELEKLELINLYREIEMPLIEVLANMEYEGFKVDRETLSKLDEEFTMQIEGITQKIYELADEEFNINSTKQLGEILFNKLCLPVIKKTKTGYSTSHDVLEKLKDKHPIISLIIEYRQLVKLKSTYVDGLFNLINPITGKIHSSFNQTVTVTGRISSTEPNMQNIPIKLEMGRRIRKIFVASDSEHSLLDADYSQIELRVLAHMSKDENLIKAFKEDEDIHTLTASQVFNIPIDEVTSLERSRAKAVNFGIVYGISDYGLSENLGISIKEAKKYIDEYLKKYQGVKKYMEYNIKKAKEQGFVTTIFNRRRYIPELKSKNFKIRSFGERTAMNTPIQGSAADIIKIAMVKVFKELRDRNLKSKLILQVHDELIIDVHKDEIDEVRKILRENMENAVKLDVPLKVDMNIGYSWYDTK</sequence>
<dbReference type="NCBIfam" id="NF004397">
    <property type="entry name" value="PRK05755.1"/>
    <property type="match status" value="1"/>
</dbReference>
<dbReference type="InterPro" id="IPR002562">
    <property type="entry name" value="3'-5'_exonuclease_dom"/>
</dbReference>
<dbReference type="RefSeq" id="WP_072965694.1">
    <property type="nucleotide sequence ID" value="NZ_FRAJ01000003.1"/>
</dbReference>
<keyword evidence="21" id="KW-1185">Reference proteome</keyword>
<dbReference type="InterPro" id="IPR002298">
    <property type="entry name" value="DNA_polymerase_A"/>
</dbReference>
<evidence type="ECO:0000313" key="20">
    <source>
        <dbReference type="EMBL" id="SHJ76303.1"/>
    </source>
</evidence>
<dbReference type="CDD" id="cd06140">
    <property type="entry name" value="DNA_polA_I_Bacillus_like_exo"/>
    <property type="match status" value="1"/>
</dbReference>
<comment type="catalytic activity">
    <reaction evidence="14 16">
        <text>DNA(n) + a 2'-deoxyribonucleoside 5'-triphosphate = DNA(n+1) + diphosphate</text>
        <dbReference type="Rhea" id="RHEA:22508"/>
        <dbReference type="Rhea" id="RHEA-COMP:17339"/>
        <dbReference type="Rhea" id="RHEA-COMP:17340"/>
        <dbReference type="ChEBI" id="CHEBI:33019"/>
        <dbReference type="ChEBI" id="CHEBI:61560"/>
        <dbReference type="ChEBI" id="CHEBI:173112"/>
        <dbReference type="EC" id="2.7.7.7"/>
    </reaction>
</comment>
<evidence type="ECO:0000256" key="12">
    <source>
        <dbReference type="ARBA" id="ARBA00023125"/>
    </source>
</evidence>
<dbReference type="InterPro" id="IPR043502">
    <property type="entry name" value="DNA/RNA_pol_sf"/>
</dbReference>
<dbReference type="SUPFAM" id="SSF56672">
    <property type="entry name" value="DNA/RNA polymerases"/>
    <property type="match status" value="1"/>
</dbReference>
<evidence type="ECO:0000256" key="4">
    <source>
        <dbReference type="ARBA" id="ARBA00022679"/>
    </source>
</evidence>
<dbReference type="SMART" id="SM00279">
    <property type="entry name" value="HhH2"/>
    <property type="match status" value="1"/>
</dbReference>
<dbReference type="SMART" id="SM00474">
    <property type="entry name" value="35EXOc"/>
    <property type="match status" value="1"/>
</dbReference>
<dbReference type="NCBIfam" id="TIGR00593">
    <property type="entry name" value="pola"/>
    <property type="match status" value="1"/>
</dbReference>
<evidence type="ECO:0000256" key="3">
    <source>
        <dbReference type="ARBA" id="ARBA00020311"/>
    </source>
</evidence>
<dbReference type="FunFam" id="1.10.150.20:FF:000003">
    <property type="entry name" value="DNA polymerase I"/>
    <property type="match status" value="1"/>
</dbReference>
<proteinExistence type="inferred from homology"/>
<dbReference type="InterPro" id="IPR054690">
    <property type="entry name" value="DNA_polI_exonuclease"/>
</dbReference>
<dbReference type="Pfam" id="PF22619">
    <property type="entry name" value="DNA_polI_exo1"/>
    <property type="match status" value="1"/>
</dbReference>
<dbReference type="GO" id="GO:0008409">
    <property type="term" value="F:5'-3' exonuclease activity"/>
    <property type="evidence" value="ECO:0007669"/>
    <property type="project" value="InterPro"/>
</dbReference>
<evidence type="ECO:0000256" key="7">
    <source>
        <dbReference type="ARBA" id="ARBA00022722"/>
    </source>
</evidence>
<dbReference type="GO" id="GO:0003887">
    <property type="term" value="F:DNA-directed DNA polymerase activity"/>
    <property type="evidence" value="ECO:0007669"/>
    <property type="project" value="UniProtKB-UniRule"/>
</dbReference>
<keyword evidence="10" id="KW-0269">Exonuclease</keyword>
<keyword evidence="9" id="KW-0378">Hydrolase</keyword>
<dbReference type="InterPro" id="IPR019760">
    <property type="entry name" value="DNA-dir_DNA_pol_A_CS"/>
</dbReference>
<feature type="domain" description="DNA-directed DNA polymerase family A palm" evidence="19">
    <location>
        <begin position="652"/>
        <end position="859"/>
    </location>
</feature>
<dbReference type="InterPro" id="IPR008918">
    <property type="entry name" value="HhH2"/>
</dbReference>
<keyword evidence="5 16" id="KW-0548">Nucleotidyltransferase</keyword>
<evidence type="ECO:0000256" key="10">
    <source>
        <dbReference type="ARBA" id="ARBA00022839"/>
    </source>
</evidence>
<evidence type="ECO:0000256" key="13">
    <source>
        <dbReference type="ARBA" id="ARBA00023204"/>
    </source>
</evidence>
<evidence type="ECO:0000256" key="11">
    <source>
        <dbReference type="ARBA" id="ARBA00022932"/>
    </source>
</evidence>
<gene>
    <name evidence="16" type="primary">polA</name>
    <name evidence="20" type="ORF">SAMN02745883_00399</name>
</gene>
<dbReference type="GO" id="GO:0006302">
    <property type="term" value="P:double-strand break repair"/>
    <property type="evidence" value="ECO:0007669"/>
    <property type="project" value="TreeGrafter"/>
</dbReference>
<accession>A0A1M6LZ05</accession>
<dbReference type="FunFam" id="1.10.150.20:FF:000002">
    <property type="entry name" value="DNA polymerase I"/>
    <property type="match status" value="1"/>
</dbReference>
<keyword evidence="11 16" id="KW-0239">DNA-directed DNA polymerase</keyword>
<protein>
    <recommendedName>
        <fullName evidence="3 15">DNA polymerase I</fullName>
        <ecNumber evidence="2 15">2.7.7.7</ecNumber>
    </recommendedName>
</protein>
<comment type="subunit">
    <text evidence="16">Single-chain monomer with multiple functions.</text>
</comment>
<keyword evidence="12 16" id="KW-0238">DNA-binding</keyword>
<dbReference type="Gene3D" id="1.10.150.20">
    <property type="entry name" value="5' to 3' exonuclease, C-terminal subdomain"/>
    <property type="match status" value="2"/>
</dbReference>
<dbReference type="CDD" id="cd08637">
    <property type="entry name" value="DNA_pol_A_pol_I_C"/>
    <property type="match status" value="1"/>
</dbReference>
<dbReference type="PANTHER" id="PTHR10133">
    <property type="entry name" value="DNA POLYMERASE I"/>
    <property type="match status" value="1"/>
</dbReference>
<dbReference type="InterPro" id="IPR002421">
    <property type="entry name" value="5-3_exonuclease"/>
</dbReference>
<evidence type="ECO:0000256" key="5">
    <source>
        <dbReference type="ARBA" id="ARBA00022695"/>
    </source>
</evidence>
<name>A0A1M6LZ05_9FIRM</name>
<evidence type="ECO:0000256" key="2">
    <source>
        <dbReference type="ARBA" id="ARBA00012417"/>
    </source>
</evidence>
<keyword evidence="4 16" id="KW-0808">Transferase</keyword>
<dbReference type="GO" id="GO:0006261">
    <property type="term" value="P:DNA-templated DNA replication"/>
    <property type="evidence" value="ECO:0007669"/>
    <property type="project" value="UniProtKB-UniRule"/>
</dbReference>
<evidence type="ECO:0000259" key="18">
    <source>
        <dbReference type="SMART" id="SM00475"/>
    </source>
</evidence>
<dbReference type="InterPro" id="IPR012337">
    <property type="entry name" value="RNaseH-like_sf"/>
</dbReference>
<dbReference type="InterPro" id="IPR001098">
    <property type="entry name" value="DNA-dir_DNA_pol_A_palm_dom"/>
</dbReference>
<dbReference type="EC" id="2.7.7.7" evidence="2 15"/>
<dbReference type="FunFam" id="1.20.1060.10:FF:000001">
    <property type="entry name" value="DNA polymerase I"/>
    <property type="match status" value="1"/>
</dbReference>
<comment type="similarity">
    <text evidence="1 16">Belongs to the DNA polymerase type-A family.</text>
</comment>
<dbReference type="Pfam" id="PF00476">
    <property type="entry name" value="DNA_pol_A"/>
    <property type="match status" value="1"/>
</dbReference>
<evidence type="ECO:0000256" key="14">
    <source>
        <dbReference type="ARBA" id="ARBA00049244"/>
    </source>
</evidence>
<keyword evidence="13 16" id="KW-0234">DNA repair</keyword>
<dbReference type="PROSITE" id="PS00447">
    <property type="entry name" value="DNA_POLYMERASE_A"/>
    <property type="match status" value="1"/>
</dbReference>
<evidence type="ECO:0000256" key="9">
    <source>
        <dbReference type="ARBA" id="ARBA00022801"/>
    </source>
</evidence>
<dbReference type="AlphaFoldDB" id="A0A1M6LZ05"/>
<dbReference type="SUPFAM" id="SSF53098">
    <property type="entry name" value="Ribonuclease H-like"/>
    <property type="match status" value="1"/>
</dbReference>
<keyword evidence="8 16" id="KW-0227">DNA damage</keyword>
<keyword evidence="6 16" id="KW-0235">DNA replication</keyword>
<dbReference type="Gene3D" id="3.40.50.1010">
    <property type="entry name" value="5'-nuclease"/>
    <property type="match status" value="1"/>
</dbReference>
<dbReference type="PANTHER" id="PTHR10133:SF27">
    <property type="entry name" value="DNA POLYMERASE NU"/>
    <property type="match status" value="1"/>
</dbReference>
<dbReference type="EMBL" id="FRAJ01000003">
    <property type="protein sequence ID" value="SHJ76303.1"/>
    <property type="molecule type" value="Genomic_DNA"/>
</dbReference>
<keyword evidence="7" id="KW-0540">Nuclease</keyword>
<dbReference type="InterPro" id="IPR020046">
    <property type="entry name" value="5-3_exonucl_a-hlix_arch_N"/>
</dbReference>
<dbReference type="Gene3D" id="1.20.1060.10">
    <property type="entry name" value="Taq DNA Polymerase, Chain T, domain 4"/>
    <property type="match status" value="1"/>
</dbReference>
<dbReference type="Pfam" id="PF01367">
    <property type="entry name" value="5_3_exonuc"/>
    <property type="match status" value="1"/>
</dbReference>
<dbReference type="Gene3D" id="3.30.420.10">
    <property type="entry name" value="Ribonuclease H-like superfamily/Ribonuclease H"/>
    <property type="match status" value="1"/>
</dbReference>
<dbReference type="CDD" id="cd09859">
    <property type="entry name" value="PIN_53EXO"/>
    <property type="match status" value="1"/>
</dbReference>
<reference evidence="20 21" key="1">
    <citation type="submission" date="2016-11" db="EMBL/GenBank/DDBJ databases">
        <authorList>
            <person name="Jaros S."/>
            <person name="Januszkiewicz K."/>
            <person name="Wedrychowicz H."/>
        </authorList>
    </citation>
    <scope>NUCLEOTIDE SEQUENCE [LARGE SCALE GENOMIC DNA]</scope>
    <source>
        <strain evidence="20 21">DSM 14501</strain>
    </source>
</reference>
<evidence type="ECO:0000256" key="15">
    <source>
        <dbReference type="NCBIfam" id="TIGR00593"/>
    </source>
</evidence>
<dbReference type="Pfam" id="PF02739">
    <property type="entry name" value="5_3_exonuc_N"/>
    <property type="match status" value="1"/>
</dbReference>
<dbReference type="InterPro" id="IPR029060">
    <property type="entry name" value="PIN-like_dom_sf"/>
</dbReference>
<evidence type="ECO:0000256" key="1">
    <source>
        <dbReference type="ARBA" id="ARBA00007705"/>
    </source>
</evidence>
<feature type="domain" description="5'-3' exonuclease" evidence="18">
    <location>
        <begin position="3"/>
        <end position="262"/>
    </location>
</feature>
<dbReference type="Gene3D" id="3.30.70.370">
    <property type="match status" value="1"/>
</dbReference>
<evidence type="ECO:0000256" key="8">
    <source>
        <dbReference type="ARBA" id="ARBA00022763"/>
    </source>
</evidence>